<reference evidence="4" key="1">
    <citation type="submission" date="2017-01" db="EMBL/GenBank/DDBJ databases">
        <authorList>
            <person name="Varghese N."/>
            <person name="Submissions S."/>
        </authorList>
    </citation>
    <scope>NUCLEOTIDE SEQUENCE [LARGE SCALE GENOMIC DNA]</scope>
    <source>
        <strain evidence="4">DSM 21054</strain>
    </source>
</reference>
<feature type="binding site" evidence="2">
    <location>
        <position position="36"/>
    </location>
    <ligand>
        <name>substrate</name>
    </ligand>
</feature>
<gene>
    <name evidence="2" type="primary">bioD</name>
    <name evidence="3" type="ORF">SAMN05421788_107201</name>
</gene>
<dbReference type="NCBIfam" id="TIGR00347">
    <property type="entry name" value="bioD"/>
    <property type="match status" value="1"/>
</dbReference>
<organism evidence="3 4">
    <name type="scientific">Filimonas lacunae</name>
    <dbReference type="NCBI Taxonomy" id="477680"/>
    <lineage>
        <taxon>Bacteria</taxon>
        <taxon>Pseudomonadati</taxon>
        <taxon>Bacteroidota</taxon>
        <taxon>Chitinophagia</taxon>
        <taxon>Chitinophagales</taxon>
        <taxon>Chitinophagaceae</taxon>
        <taxon>Filimonas</taxon>
    </lineage>
</organism>
<feature type="binding site" evidence="2">
    <location>
        <begin position="12"/>
        <end position="17"/>
    </location>
    <ligand>
        <name>ATP</name>
        <dbReference type="ChEBI" id="CHEBI:30616"/>
    </ligand>
</feature>
<proteinExistence type="inferred from homology"/>
<dbReference type="KEGG" id="fln:FLA_2555"/>
<dbReference type="UniPathway" id="UPA00078">
    <property type="reaction ID" value="UER00161"/>
</dbReference>
<name>A0A173MGA8_9BACT</name>
<feature type="binding site" evidence="2">
    <location>
        <position position="107"/>
    </location>
    <ligand>
        <name>Mg(2+)</name>
        <dbReference type="ChEBI" id="CHEBI:18420"/>
    </ligand>
</feature>
<keyword evidence="2" id="KW-0479">Metal-binding</keyword>
<dbReference type="GO" id="GO:0005524">
    <property type="term" value="F:ATP binding"/>
    <property type="evidence" value="ECO:0007669"/>
    <property type="project" value="UniProtKB-UniRule"/>
</dbReference>
<dbReference type="RefSeq" id="WP_076380789.1">
    <property type="nucleotide sequence ID" value="NZ_AP017422.1"/>
</dbReference>
<keyword evidence="2" id="KW-0963">Cytoplasm</keyword>
<dbReference type="STRING" id="477680.SAMN05421788_107201"/>
<dbReference type="Pfam" id="PF13500">
    <property type="entry name" value="AAA_26"/>
    <property type="match status" value="1"/>
</dbReference>
<dbReference type="AlphaFoldDB" id="A0A173MGA8"/>
<dbReference type="GO" id="GO:0009102">
    <property type="term" value="P:biotin biosynthetic process"/>
    <property type="evidence" value="ECO:0007669"/>
    <property type="project" value="UniProtKB-UniRule"/>
</dbReference>
<feature type="active site" evidence="2">
    <location>
        <position position="32"/>
    </location>
</feature>
<dbReference type="EMBL" id="FTOR01000007">
    <property type="protein sequence ID" value="SIT27304.1"/>
    <property type="molecule type" value="Genomic_DNA"/>
</dbReference>
<dbReference type="EC" id="6.3.3.3" evidence="2"/>
<dbReference type="GO" id="GO:0005829">
    <property type="term" value="C:cytosol"/>
    <property type="evidence" value="ECO:0007669"/>
    <property type="project" value="TreeGrafter"/>
</dbReference>
<comment type="pathway">
    <text evidence="2">Cofactor biosynthesis; biotin biosynthesis; biotin from 7,8-diaminononanoate: step 1/2.</text>
</comment>
<protein>
    <recommendedName>
        <fullName evidence="2">ATP-dependent dethiobiotin synthetase BioD</fullName>
        <ecNumber evidence="2">6.3.3.3</ecNumber>
    </recommendedName>
    <alternativeName>
        <fullName evidence="2">DTB synthetase</fullName>
        <shortName evidence="2">DTBS</shortName>
    </alternativeName>
    <alternativeName>
        <fullName evidence="2">Dethiobiotin synthase</fullName>
    </alternativeName>
</protein>
<dbReference type="CDD" id="cd03109">
    <property type="entry name" value="DTBS"/>
    <property type="match status" value="1"/>
</dbReference>
<evidence type="ECO:0000313" key="4">
    <source>
        <dbReference type="Proteomes" id="UP000186917"/>
    </source>
</evidence>
<feature type="binding site" evidence="2">
    <location>
        <position position="43"/>
    </location>
    <ligand>
        <name>ATP</name>
        <dbReference type="ChEBI" id="CHEBI:30616"/>
    </ligand>
</feature>
<comment type="cofactor">
    <cofactor evidence="2">
        <name>Mg(2+)</name>
        <dbReference type="ChEBI" id="CHEBI:18420"/>
    </cofactor>
</comment>
<dbReference type="PANTHER" id="PTHR43210">
    <property type="entry name" value="DETHIOBIOTIN SYNTHETASE"/>
    <property type="match status" value="1"/>
</dbReference>
<dbReference type="InterPro" id="IPR027417">
    <property type="entry name" value="P-loop_NTPase"/>
</dbReference>
<evidence type="ECO:0000256" key="2">
    <source>
        <dbReference type="HAMAP-Rule" id="MF_00336"/>
    </source>
</evidence>
<dbReference type="SUPFAM" id="SSF52540">
    <property type="entry name" value="P-loop containing nucleoside triphosphate hydrolases"/>
    <property type="match status" value="1"/>
</dbReference>
<dbReference type="GO" id="GO:0004141">
    <property type="term" value="F:dethiobiotin synthase activity"/>
    <property type="evidence" value="ECO:0007669"/>
    <property type="project" value="UniProtKB-UniRule"/>
</dbReference>
<keyword evidence="2" id="KW-0436">Ligase</keyword>
<comment type="caution">
    <text evidence="2">Lacks conserved residue(s) required for the propagation of feature annotation.</text>
</comment>
<dbReference type="HAMAP" id="MF_00336">
    <property type="entry name" value="BioD"/>
    <property type="match status" value="1"/>
</dbReference>
<keyword evidence="1 2" id="KW-0093">Biotin biosynthesis</keyword>
<evidence type="ECO:0000256" key="1">
    <source>
        <dbReference type="ARBA" id="ARBA00022756"/>
    </source>
</evidence>
<accession>A0A173MGA8</accession>
<comment type="similarity">
    <text evidence="2">Belongs to the dethiobiotin synthetase family.</text>
</comment>
<sequence>MRPIFITGTGTDVGKTVVSAIVTEALQADYWKPIQSGFASGTDALSVQQLLPPSDRIVHPETYKLFLPASPHIAARQDGVAISLENIVTQYRSIQQQRPTGTPIVIEGAGGIMVPLNDTQFVGDLIEQLQAQVILVSRNYLGSINHSLLTASYSKQKQLNVMGWVFNDHFMNYEQEIVNWTGYPSLASIPYATEVTPQFIQQQAEAIRPALLQQLQ</sequence>
<keyword evidence="2" id="KW-0067">ATP-binding</keyword>
<comment type="subunit">
    <text evidence="2">Homodimer.</text>
</comment>
<keyword evidence="2" id="KW-0547">Nucleotide-binding</keyword>
<evidence type="ECO:0000313" key="3">
    <source>
        <dbReference type="EMBL" id="SIT27304.1"/>
    </source>
</evidence>
<comment type="function">
    <text evidence="2">Catalyzes a mechanistically unusual reaction, the ATP-dependent insertion of CO2 between the N7 and N8 nitrogen atoms of 7,8-diaminopelargonic acid (DAPA, also called 7,8-diammoniononanoate) to form a ureido ring.</text>
</comment>
<keyword evidence="4" id="KW-1185">Reference proteome</keyword>
<dbReference type="Gene3D" id="3.40.50.300">
    <property type="entry name" value="P-loop containing nucleotide triphosphate hydrolases"/>
    <property type="match status" value="1"/>
</dbReference>
<dbReference type="PIRSF" id="PIRSF006755">
    <property type="entry name" value="DTB_synth"/>
    <property type="match status" value="1"/>
</dbReference>
<feature type="binding site" evidence="2">
    <location>
        <begin position="167"/>
        <end position="168"/>
    </location>
    <ligand>
        <name>ATP</name>
        <dbReference type="ChEBI" id="CHEBI:30616"/>
    </ligand>
</feature>
<keyword evidence="2" id="KW-0460">Magnesium</keyword>
<dbReference type="InterPro" id="IPR004472">
    <property type="entry name" value="DTB_synth_BioD"/>
</dbReference>
<feature type="binding site" evidence="2">
    <location>
        <position position="16"/>
    </location>
    <ligand>
        <name>Mg(2+)</name>
        <dbReference type="ChEBI" id="CHEBI:18420"/>
    </ligand>
</feature>
<dbReference type="PANTHER" id="PTHR43210:SF5">
    <property type="entry name" value="DETHIOBIOTIN SYNTHETASE"/>
    <property type="match status" value="1"/>
</dbReference>
<comment type="catalytic activity">
    <reaction evidence="2">
        <text>(7R,8S)-7,8-diammoniononanoate + CO2 + ATP = (4R,5S)-dethiobiotin + ADP + phosphate + 3 H(+)</text>
        <dbReference type="Rhea" id="RHEA:15805"/>
        <dbReference type="ChEBI" id="CHEBI:15378"/>
        <dbReference type="ChEBI" id="CHEBI:16526"/>
        <dbReference type="ChEBI" id="CHEBI:30616"/>
        <dbReference type="ChEBI" id="CHEBI:43474"/>
        <dbReference type="ChEBI" id="CHEBI:149469"/>
        <dbReference type="ChEBI" id="CHEBI:149473"/>
        <dbReference type="ChEBI" id="CHEBI:456216"/>
        <dbReference type="EC" id="6.3.3.3"/>
    </reaction>
</comment>
<dbReference type="OrthoDB" id="9802097at2"/>
<dbReference type="Proteomes" id="UP000186917">
    <property type="component" value="Unassembled WGS sequence"/>
</dbReference>
<feature type="binding site" evidence="2">
    <location>
        <position position="43"/>
    </location>
    <ligand>
        <name>Mg(2+)</name>
        <dbReference type="ChEBI" id="CHEBI:18420"/>
    </ligand>
</feature>
<dbReference type="GO" id="GO:0000287">
    <property type="term" value="F:magnesium ion binding"/>
    <property type="evidence" value="ECO:0007669"/>
    <property type="project" value="UniProtKB-UniRule"/>
</dbReference>
<feature type="binding site" evidence="2">
    <location>
        <begin position="107"/>
        <end position="110"/>
    </location>
    <ligand>
        <name>ATP</name>
        <dbReference type="ChEBI" id="CHEBI:30616"/>
    </ligand>
</feature>
<comment type="subcellular location">
    <subcellularLocation>
        <location evidence="2">Cytoplasm</location>
    </subcellularLocation>
</comment>